<protein>
    <submittedName>
        <fullName evidence="4">ABC transporter substrate-binding protein</fullName>
    </submittedName>
</protein>
<organism evidence="4 5">
    <name type="scientific">Castellaniella hirudinis</name>
    <dbReference type="NCBI Taxonomy" id="1144617"/>
    <lineage>
        <taxon>Bacteria</taxon>
        <taxon>Pseudomonadati</taxon>
        <taxon>Pseudomonadota</taxon>
        <taxon>Betaproteobacteria</taxon>
        <taxon>Burkholderiales</taxon>
        <taxon>Alcaligenaceae</taxon>
        <taxon>Castellaniella</taxon>
    </lineage>
</organism>
<feature type="domain" description="Fe/B12 periplasmic-binding" evidence="3">
    <location>
        <begin position="54"/>
        <end position="352"/>
    </location>
</feature>
<dbReference type="InterPro" id="IPR002491">
    <property type="entry name" value="ABC_transptr_periplasmic_BD"/>
</dbReference>
<dbReference type="PANTHER" id="PTHR30535">
    <property type="entry name" value="VITAMIN B12-BINDING PROTEIN"/>
    <property type="match status" value="1"/>
</dbReference>
<dbReference type="Gene3D" id="3.40.50.1980">
    <property type="entry name" value="Nitrogenase molybdenum iron protein domain"/>
    <property type="match status" value="2"/>
</dbReference>
<dbReference type="PROSITE" id="PS50983">
    <property type="entry name" value="FE_B12_PBP"/>
    <property type="match status" value="1"/>
</dbReference>
<dbReference type="Proteomes" id="UP001595756">
    <property type="component" value="Unassembled WGS sequence"/>
</dbReference>
<dbReference type="EMBL" id="JBHSDY010000001">
    <property type="protein sequence ID" value="MFC4296778.1"/>
    <property type="molecule type" value="Genomic_DNA"/>
</dbReference>
<feature type="chain" id="PRO_5046752529" evidence="2">
    <location>
        <begin position="34"/>
        <end position="404"/>
    </location>
</feature>
<gene>
    <name evidence="4" type="ORF">ACFO0J_01830</name>
</gene>
<proteinExistence type="predicted"/>
<comment type="caution">
    <text evidence="4">The sequence shown here is derived from an EMBL/GenBank/DDBJ whole genome shotgun (WGS) entry which is preliminary data.</text>
</comment>
<keyword evidence="5" id="KW-1185">Reference proteome</keyword>
<feature type="region of interest" description="Disordered" evidence="1">
    <location>
        <begin position="385"/>
        <end position="404"/>
    </location>
</feature>
<keyword evidence="2" id="KW-0732">Signal</keyword>
<evidence type="ECO:0000259" key="3">
    <source>
        <dbReference type="PROSITE" id="PS50983"/>
    </source>
</evidence>
<evidence type="ECO:0000256" key="1">
    <source>
        <dbReference type="SAM" id="MobiDB-lite"/>
    </source>
</evidence>
<accession>A0ABV8RTQ4</accession>
<dbReference type="RefSeq" id="WP_376811354.1">
    <property type="nucleotide sequence ID" value="NZ_JBHSDY010000001.1"/>
</dbReference>
<feature type="signal peptide" evidence="2">
    <location>
        <begin position="1"/>
        <end position="33"/>
    </location>
</feature>
<dbReference type="InterPro" id="IPR050902">
    <property type="entry name" value="ABC_Transporter_SBP"/>
</dbReference>
<evidence type="ECO:0000313" key="5">
    <source>
        <dbReference type="Proteomes" id="UP001595756"/>
    </source>
</evidence>
<dbReference type="Pfam" id="PF01497">
    <property type="entry name" value="Peripla_BP_2"/>
    <property type="match status" value="1"/>
</dbReference>
<dbReference type="PANTHER" id="PTHR30535:SF34">
    <property type="entry name" value="MOLYBDATE-BINDING PROTEIN MOLA"/>
    <property type="match status" value="1"/>
</dbReference>
<evidence type="ECO:0000313" key="4">
    <source>
        <dbReference type="EMBL" id="MFC4296778.1"/>
    </source>
</evidence>
<sequence length="404" mass="42545">MKTLSSFLNCLNVLAFLRALPLALACLAGAATAAPIQVTDVLGRQVTLPAPAHRVVLAQARHFQVLSLLAPDPAALLAGWSDELRTSFAPDYQAALKRFPSLAQVPVVGRHTPDSFSVESTLALRPDLVVMTATFAGLAPGQAASESPLIGSLEAAGVPVIVIDFFIQPMENTVPSLRALGQAIGQPERTEAFIAFYQKHMHAVAERLADLPADQRPPVFVHAHAGALDCCSSPGTGTFNDMITYAGGRNIGADVLKSATGKLNFEYINARAPQVYVATGTGSQSGKGLAIGAGVDEADARASLARLIESNRLGALPAVRSGNSHGIWHAFNDSPLHVVFIEALAHWTHPDRFADVDPAATLREINERFLAVPLEGTYLVDLRAPSAETGTAPGAAPRTPDPQS</sequence>
<reference evidence="5" key="1">
    <citation type="journal article" date="2019" name="Int. J. Syst. Evol. Microbiol.">
        <title>The Global Catalogue of Microorganisms (GCM) 10K type strain sequencing project: providing services to taxonomists for standard genome sequencing and annotation.</title>
        <authorList>
            <consortium name="The Broad Institute Genomics Platform"/>
            <consortium name="The Broad Institute Genome Sequencing Center for Infectious Disease"/>
            <person name="Wu L."/>
            <person name="Ma J."/>
        </authorList>
    </citation>
    <scope>NUCLEOTIDE SEQUENCE [LARGE SCALE GENOMIC DNA]</scope>
    <source>
        <strain evidence="5">CGMCC 1.19029</strain>
    </source>
</reference>
<evidence type="ECO:0000256" key="2">
    <source>
        <dbReference type="SAM" id="SignalP"/>
    </source>
</evidence>
<dbReference type="SUPFAM" id="SSF53807">
    <property type="entry name" value="Helical backbone' metal receptor"/>
    <property type="match status" value="1"/>
</dbReference>
<name>A0ABV8RTQ4_9BURK</name>